<dbReference type="RefSeq" id="XP_028880152.1">
    <property type="nucleotide sequence ID" value="XM_029028449.1"/>
</dbReference>
<dbReference type="Proteomes" id="UP000192257">
    <property type="component" value="Unassembled WGS sequence"/>
</dbReference>
<dbReference type="SUPFAM" id="SSF56204">
    <property type="entry name" value="Hect, E3 ligase catalytic domain"/>
    <property type="match status" value="1"/>
</dbReference>
<gene>
    <name evidence="2" type="ORF">TM35_000301260</name>
</gene>
<dbReference type="InterPro" id="IPR035983">
    <property type="entry name" value="Hect_E3_ubiquitin_ligase"/>
</dbReference>
<dbReference type="GO" id="GO:0004842">
    <property type="term" value="F:ubiquitin-protein transferase activity"/>
    <property type="evidence" value="ECO:0007669"/>
    <property type="project" value="InterPro"/>
</dbReference>
<feature type="compositionally biased region" description="Polar residues" evidence="1">
    <location>
        <begin position="1133"/>
        <end position="1149"/>
    </location>
</feature>
<evidence type="ECO:0000313" key="3">
    <source>
        <dbReference type="Proteomes" id="UP000192257"/>
    </source>
</evidence>
<protein>
    <submittedName>
        <fullName evidence="2">Uncharacterized protein</fullName>
    </submittedName>
</protein>
<comment type="caution">
    <text evidence="2">The sequence shown here is derived from an EMBL/GenBank/DDBJ whole genome shotgun (WGS) entry which is preliminary data.</text>
</comment>
<evidence type="ECO:0000256" key="1">
    <source>
        <dbReference type="SAM" id="MobiDB-lite"/>
    </source>
</evidence>
<feature type="region of interest" description="Disordered" evidence="1">
    <location>
        <begin position="1213"/>
        <end position="1237"/>
    </location>
</feature>
<reference evidence="2 3" key="1">
    <citation type="submission" date="2017-03" db="EMBL/GenBank/DDBJ databases">
        <title>An alternative strategy for trypanosome survival in the mammalian bloodstream revealed through genome and transcriptome analysis of the ubiquitous bovine parasite Trypanosoma (Megatrypanum) theileri.</title>
        <authorList>
            <person name="Kelly S."/>
            <person name="Ivens A."/>
            <person name="Mott A."/>
            <person name="O'Neill E."/>
            <person name="Emms D."/>
            <person name="Macleod O."/>
            <person name="Voorheis P."/>
            <person name="Matthews J."/>
            <person name="Matthews K."/>
            <person name="Carrington M."/>
        </authorList>
    </citation>
    <scope>NUCLEOTIDE SEQUENCE [LARGE SCALE GENOMIC DNA]</scope>
    <source>
        <strain evidence="2">Edinburgh</strain>
    </source>
</reference>
<accession>A0A1X0NMZ4</accession>
<keyword evidence="3" id="KW-1185">Reference proteome</keyword>
<evidence type="ECO:0000313" key="2">
    <source>
        <dbReference type="EMBL" id="ORC86086.1"/>
    </source>
</evidence>
<name>A0A1X0NMZ4_9TRYP</name>
<dbReference type="EMBL" id="NBCO01000030">
    <property type="protein sequence ID" value="ORC86086.1"/>
    <property type="molecule type" value="Genomic_DNA"/>
</dbReference>
<feature type="compositionally biased region" description="Polar residues" evidence="1">
    <location>
        <begin position="1168"/>
        <end position="1180"/>
    </location>
</feature>
<feature type="region of interest" description="Disordered" evidence="1">
    <location>
        <begin position="1130"/>
        <end position="1180"/>
    </location>
</feature>
<dbReference type="AlphaFoldDB" id="A0A1X0NMZ4"/>
<sequence length="1265" mass="142785">MGASASSGARGYDALQYSSNTTAVTANSNSISAEIETFKQSWEKQFVAVVGELECVSSGYTSFADYNDIAETIKKICKEIKKDITAGNSRTSVTSTYVHNMTLFSFFRMAAEHIPYVASLVKNAPRYLVLERIMDNVAGLQRDTLESCISLASLETMSVKADESFQQLLENMVPYLHNCVRVMPISIIGNKNNYFAPSEPILASYIARNAMKNNRVDFFVSLKDRIEMLNRSKSFHSEKDIVQAMRFISGFISDMLSCFSLRLIFHVSRYIRVKRKELGDAAVLGGRMLLKGLEEHALKLCNGFEQLAGSFFKEFRRHYPHIFVNSDYLVHWSETDGHPPSLTVIMNILLKMLFLFAGGSKSIAADDRRDNLQDNESVSTAQTESQKLAARKTKEWKENRMGANSLLTEDLALASALRVEAIGWTTVIIKLFRSSTGVFQGRNSSDAVICSNVLRIMYQFMGVLPFGSFCPADMGRWMEIFPLYTLREEEIHTMLQLYCQITVQETHILRPIDCFNVFDSLTKSIHKKVPQIRKRSKTGLVSDVIVPEFDGDVLEVNSDIQWKRHCRLLYAIFATECMSLTKLPVDITDGVKMEMREQMLGNLSPSELQILKSELSDARMQLYAEKTGAILRWEHEDHVRSIRHGDVFKLTALPTDSILKSSENSTILRESSETNNQNGVKGDLGASLSSAKLPMSSLAVPQHAAFQLGEVSSSDKGEKDSTHTEKIYFEWSVIWACQINEREHVVIFDTVEAFPSDVAIISITLLGRNIPIFLEIENRDFAWTNSKYMFNRDASASRSIPFILGWLLGSCFTNEVQLQLPIAPLAFRMMRRVIKQQDVLADWYIRPADLMLISQELYEQLKNLDGKHLQNVMDHVAGQSDVSDAKRVLALSLRRACDTLILNIRNDTDMSIAFWEEVARGLEATPVAHSPLLETCCARIVRHVLCGKTLGNEYRKEGFRWEDHFVFLCGPELARRIYADDVRNIVIESLNKHFTGDEAQQVLLFLTGEPRLPPTPFSECFVLTFALEKSLRKEGNIIRILPGNWAGHYIFELPHYMRSLLRGSRRISHVATESPSMSSLHETKPDLMQELAEFQEVFIKQLRDAIKTLKPYPDMSRVLQPFTEEKTKPLLNVSASIPSPGRTSITNIVSPPSTRRTSEETSRSPRPNGSTPQSNLHSMTNMGNEHFFTRIAASHERDGIVLPVSFSFANETREKGASESTENIGVTWGGSEEGSRNTTTCVENLEAENGVEIISKPPRFLVNRR</sequence>
<organism evidence="2 3">
    <name type="scientific">Trypanosoma theileri</name>
    <dbReference type="NCBI Taxonomy" id="67003"/>
    <lineage>
        <taxon>Eukaryota</taxon>
        <taxon>Discoba</taxon>
        <taxon>Euglenozoa</taxon>
        <taxon>Kinetoplastea</taxon>
        <taxon>Metakinetoplastina</taxon>
        <taxon>Trypanosomatida</taxon>
        <taxon>Trypanosomatidae</taxon>
        <taxon>Trypanosoma</taxon>
    </lineage>
</organism>
<proteinExistence type="predicted"/>
<dbReference type="GeneID" id="39988229"/>
<dbReference type="VEuPathDB" id="TriTrypDB:TM35_000301260"/>
<dbReference type="OrthoDB" id="266264at2759"/>